<dbReference type="Pfam" id="PF00891">
    <property type="entry name" value="Methyltransf_2"/>
    <property type="match status" value="1"/>
</dbReference>
<keyword evidence="1 8" id="KW-0489">Methyltransferase</keyword>
<dbReference type="InterPro" id="IPR001077">
    <property type="entry name" value="COMT_C"/>
</dbReference>
<dbReference type="InterPro" id="IPR029063">
    <property type="entry name" value="SAM-dependent_MTases_sf"/>
</dbReference>
<protein>
    <submittedName>
        <fullName evidence="8">Methyltransferase family protein</fullName>
    </submittedName>
</protein>
<dbReference type="GO" id="GO:0008171">
    <property type="term" value="F:O-methyltransferase activity"/>
    <property type="evidence" value="ECO:0007669"/>
    <property type="project" value="InterPro"/>
</dbReference>
<evidence type="ECO:0000256" key="1">
    <source>
        <dbReference type="ARBA" id="ARBA00022603"/>
    </source>
</evidence>
<keyword evidence="5" id="KW-1133">Transmembrane helix</keyword>
<dbReference type="InterPro" id="IPR036390">
    <property type="entry name" value="WH_DNA-bd_sf"/>
</dbReference>
<feature type="active site" description="Proton acceptor" evidence="4">
    <location>
        <position position="240"/>
    </location>
</feature>
<dbReference type="SUPFAM" id="SSF46785">
    <property type="entry name" value="Winged helix' DNA-binding domain"/>
    <property type="match status" value="1"/>
</dbReference>
<dbReference type="InterPro" id="IPR036388">
    <property type="entry name" value="WH-like_DNA-bd_sf"/>
</dbReference>
<dbReference type="EMBL" id="RBWU01000002">
    <property type="protein sequence ID" value="RKS76647.1"/>
    <property type="molecule type" value="Genomic_DNA"/>
</dbReference>
<keyword evidence="5" id="KW-0472">Membrane</keyword>
<evidence type="ECO:0000259" key="6">
    <source>
        <dbReference type="Pfam" id="PF00891"/>
    </source>
</evidence>
<dbReference type="PIRSF" id="PIRSF005739">
    <property type="entry name" value="O-mtase"/>
    <property type="match status" value="1"/>
</dbReference>
<accession>A0A495QTA2</accession>
<comment type="caution">
    <text evidence="8">The sequence shown here is derived from an EMBL/GenBank/DDBJ whole genome shotgun (WGS) entry which is preliminary data.</text>
</comment>
<evidence type="ECO:0000259" key="7">
    <source>
        <dbReference type="Pfam" id="PF08100"/>
    </source>
</evidence>
<keyword evidence="9" id="KW-1185">Reference proteome</keyword>
<feature type="transmembrane region" description="Helical" evidence="5">
    <location>
        <begin position="12"/>
        <end position="34"/>
    </location>
</feature>
<organism evidence="8 9">
    <name type="scientific">Actinomadura pelletieri DSM 43383</name>
    <dbReference type="NCBI Taxonomy" id="1120940"/>
    <lineage>
        <taxon>Bacteria</taxon>
        <taxon>Bacillati</taxon>
        <taxon>Actinomycetota</taxon>
        <taxon>Actinomycetes</taxon>
        <taxon>Streptosporangiales</taxon>
        <taxon>Thermomonosporaceae</taxon>
        <taxon>Actinomadura</taxon>
    </lineage>
</organism>
<dbReference type="Gene3D" id="3.40.50.150">
    <property type="entry name" value="Vaccinia Virus protein VP39"/>
    <property type="match status" value="1"/>
</dbReference>
<evidence type="ECO:0000256" key="4">
    <source>
        <dbReference type="PIRSR" id="PIRSR005739-1"/>
    </source>
</evidence>
<dbReference type="Pfam" id="PF08100">
    <property type="entry name" value="Dimerisation"/>
    <property type="match status" value="1"/>
</dbReference>
<dbReference type="PANTHER" id="PTHR43712:SF2">
    <property type="entry name" value="O-METHYLTRANSFERASE CICE"/>
    <property type="match status" value="1"/>
</dbReference>
<dbReference type="RefSeq" id="WP_211342924.1">
    <property type="nucleotide sequence ID" value="NZ_RBWU01000002.1"/>
</dbReference>
<name>A0A495QTA2_9ACTN</name>
<dbReference type="PROSITE" id="PS51683">
    <property type="entry name" value="SAM_OMT_II"/>
    <property type="match status" value="1"/>
</dbReference>
<keyword evidence="2 8" id="KW-0808">Transferase</keyword>
<evidence type="ECO:0000256" key="3">
    <source>
        <dbReference type="ARBA" id="ARBA00022691"/>
    </source>
</evidence>
<dbReference type="CDD" id="cd02440">
    <property type="entry name" value="AdoMet_MTases"/>
    <property type="match status" value="1"/>
</dbReference>
<dbReference type="PANTHER" id="PTHR43712">
    <property type="entry name" value="PUTATIVE (AFU_ORTHOLOGUE AFUA_4G14580)-RELATED"/>
    <property type="match status" value="1"/>
</dbReference>
<evidence type="ECO:0000256" key="2">
    <source>
        <dbReference type="ARBA" id="ARBA00022679"/>
    </source>
</evidence>
<evidence type="ECO:0000313" key="9">
    <source>
        <dbReference type="Proteomes" id="UP000274601"/>
    </source>
</evidence>
<dbReference type="GO" id="GO:0046983">
    <property type="term" value="F:protein dimerization activity"/>
    <property type="evidence" value="ECO:0007669"/>
    <property type="project" value="InterPro"/>
</dbReference>
<dbReference type="GO" id="GO:0032259">
    <property type="term" value="P:methylation"/>
    <property type="evidence" value="ECO:0007669"/>
    <property type="project" value="UniProtKB-KW"/>
</dbReference>
<keyword evidence="5" id="KW-0812">Transmembrane</keyword>
<dbReference type="SUPFAM" id="SSF53335">
    <property type="entry name" value="S-adenosyl-L-methionine-dependent methyltransferases"/>
    <property type="match status" value="1"/>
</dbReference>
<dbReference type="AlphaFoldDB" id="A0A495QTA2"/>
<feature type="domain" description="O-methyltransferase dimerisation" evidence="7">
    <location>
        <begin position="10"/>
        <end position="86"/>
    </location>
</feature>
<evidence type="ECO:0000256" key="5">
    <source>
        <dbReference type="SAM" id="Phobius"/>
    </source>
</evidence>
<reference evidence="8 9" key="1">
    <citation type="submission" date="2018-10" db="EMBL/GenBank/DDBJ databases">
        <title>Genomic Encyclopedia of Archaeal and Bacterial Type Strains, Phase II (KMG-II): from individual species to whole genera.</title>
        <authorList>
            <person name="Goeker M."/>
        </authorList>
    </citation>
    <scope>NUCLEOTIDE SEQUENCE [LARGE SCALE GENOMIC DNA]</scope>
    <source>
        <strain evidence="8 9">DSM 43383</strain>
    </source>
</reference>
<dbReference type="Proteomes" id="UP000274601">
    <property type="component" value="Unassembled WGS sequence"/>
</dbReference>
<dbReference type="Gene3D" id="1.10.10.10">
    <property type="entry name" value="Winged helix-like DNA-binding domain superfamily/Winged helix DNA-binding domain"/>
    <property type="match status" value="1"/>
</dbReference>
<dbReference type="InterPro" id="IPR012967">
    <property type="entry name" value="COMT_dimerisation"/>
</dbReference>
<keyword evidence="3" id="KW-0949">S-adenosyl-L-methionine</keyword>
<dbReference type="InterPro" id="IPR016461">
    <property type="entry name" value="COMT-like"/>
</dbReference>
<proteinExistence type="predicted"/>
<sequence>MNEPNSDRIMRLITGYWATGIVGTAASLSIFTHLEDGPATTDQLAARAGIAHRGAQALLDGLVSVGLVEVDDGRYRNTAEASAFLVEGRPTSLAGFAKVKMRHMAALADLPDVVRAGGPVTDAVVEVADNPHWEDLIQAIAAQSVPVAAIAAETLRLADAGEISILDIGGGSGVYSAIWLDLNPAARATQLDWAPINAIARRLLTERGVADRVGHIDGDLHTTDLGDSAYDIVVYSNIAHQEGPEDNMAIFARIRSALKPGGTLVISDYVVDDDRTGPPYPLTFAAEMLLKSRFGGTWRRADYRSWLDKAGFEDVSFQPTPSPSTLIFAR</sequence>
<evidence type="ECO:0000313" key="8">
    <source>
        <dbReference type="EMBL" id="RKS76647.1"/>
    </source>
</evidence>
<gene>
    <name evidence="8" type="ORF">BZB76_2004</name>
</gene>
<feature type="domain" description="O-methyltransferase C-terminal" evidence="6">
    <location>
        <begin position="164"/>
        <end position="313"/>
    </location>
</feature>